<evidence type="ECO:0000313" key="3">
    <source>
        <dbReference type="Proteomes" id="UP000611762"/>
    </source>
</evidence>
<keyword evidence="2" id="KW-0378">Hydrolase</keyword>
<protein>
    <submittedName>
        <fullName evidence="2">SGNH/GDSL hydrolase family protein</fullName>
    </submittedName>
</protein>
<dbReference type="PANTHER" id="PTHR30383:SF5">
    <property type="entry name" value="SGNH HYDROLASE-TYPE ESTERASE DOMAIN-CONTAINING PROTEIN"/>
    <property type="match status" value="1"/>
</dbReference>
<dbReference type="Proteomes" id="UP000611762">
    <property type="component" value="Unassembled WGS sequence"/>
</dbReference>
<dbReference type="InterPro" id="IPR036514">
    <property type="entry name" value="SGNH_hydro_sf"/>
</dbReference>
<reference evidence="2" key="1">
    <citation type="submission" date="2020-08" db="EMBL/GenBank/DDBJ databases">
        <title>Genome public.</title>
        <authorList>
            <person name="Liu C."/>
            <person name="Sun Q."/>
        </authorList>
    </citation>
    <scope>NUCLEOTIDE SEQUENCE</scope>
    <source>
        <strain evidence="2">H8</strain>
    </source>
</reference>
<evidence type="ECO:0000313" key="2">
    <source>
        <dbReference type="EMBL" id="MBC8540280.1"/>
    </source>
</evidence>
<dbReference type="RefSeq" id="WP_249311372.1">
    <property type="nucleotide sequence ID" value="NZ_JACRSU010000001.1"/>
</dbReference>
<dbReference type="CDD" id="cd01834">
    <property type="entry name" value="SGNH_hydrolase_like_2"/>
    <property type="match status" value="1"/>
</dbReference>
<proteinExistence type="predicted"/>
<dbReference type="AlphaFoldDB" id="A0A926DJW4"/>
<gene>
    <name evidence="2" type="ORF">H8698_04750</name>
</gene>
<comment type="caution">
    <text evidence="2">The sequence shown here is derived from an EMBL/GenBank/DDBJ whole genome shotgun (WGS) entry which is preliminary data.</text>
</comment>
<organism evidence="2 3">
    <name type="scientific">Congzhengia minquanensis</name>
    <dbReference type="NCBI Taxonomy" id="2763657"/>
    <lineage>
        <taxon>Bacteria</taxon>
        <taxon>Bacillati</taxon>
        <taxon>Bacillota</taxon>
        <taxon>Clostridia</taxon>
        <taxon>Eubacteriales</taxon>
        <taxon>Oscillospiraceae</taxon>
        <taxon>Congzhengia</taxon>
    </lineage>
</organism>
<dbReference type="PANTHER" id="PTHR30383">
    <property type="entry name" value="THIOESTERASE 1/PROTEASE 1/LYSOPHOSPHOLIPASE L1"/>
    <property type="match status" value="1"/>
</dbReference>
<dbReference type="Gene3D" id="3.40.50.1110">
    <property type="entry name" value="SGNH hydrolase"/>
    <property type="match status" value="1"/>
</dbReference>
<dbReference type="EMBL" id="JACRSU010000001">
    <property type="protein sequence ID" value="MBC8540280.1"/>
    <property type="molecule type" value="Genomic_DNA"/>
</dbReference>
<dbReference type="SUPFAM" id="SSF52266">
    <property type="entry name" value="SGNH hydrolase"/>
    <property type="match status" value="1"/>
</dbReference>
<dbReference type="Pfam" id="PF13472">
    <property type="entry name" value="Lipase_GDSL_2"/>
    <property type="match status" value="1"/>
</dbReference>
<accession>A0A926DJW4</accession>
<keyword evidence="3" id="KW-1185">Reference proteome</keyword>
<feature type="domain" description="SGNH hydrolase-type esterase" evidence="1">
    <location>
        <begin position="11"/>
        <end position="201"/>
    </location>
</feature>
<sequence>MIFDAKDRVLFIGDSVSDFGRARPVGEGLHDGVGTGFIRVISNFINGYYPERNIRITNMGISGNNVLDLDDRWQSDVLDLEPDWVNILIGINDVWRQFDTPDCCAKGCITPEIYERTYRELLDRTVPYVKGVTLMTPYYMEPLKEDMMRKRMDEYVAAVKRIAKDYGFICIDLQRVFDEYLKVRHSSYLTWDRVHPNGTGATLIAMEFLKEVGFDFSRLSRALSQ</sequence>
<dbReference type="GO" id="GO:0004622">
    <property type="term" value="F:phosphatidylcholine lysophospholipase activity"/>
    <property type="evidence" value="ECO:0007669"/>
    <property type="project" value="TreeGrafter"/>
</dbReference>
<dbReference type="InterPro" id="IPR051532">
    <property type="entry name" value="Ester_Hydrolysis_Enzymes"/>
</dbReference>
<name>A0A926DJW4_9FIRM</name>
<dbReference type="InterPro" id="IPR013830">
    <property type="entry name" value="SGNH_hydro"/>
</dbReference>
<evidence type="ECO:0000259" key="1">
    <source>
        <dbReference type="Pfam" id="PF13472"/>
    </source>
</evidence>